<dbReference type="PANTHER" id="PTHR43496">
    <property type="entry name" value="PROTEIN LPLB"/>
    <property type="match status" value="1"/>
</dbReference>
<comment type="subcellular location">
    <subcellularLocation>
        <location evidence="5">Cell membrane</location>
        <topology evidence="5">Multi-pass membrane protein</topology>
    </subcellularLocation>
    <subcellularLocation>
        <location evidence="1">Membrane</location>
        <topology evidence="1">Multi-pass membrane protein</topology>
    </subcellularLocation>
</comment>
<dbReference type="STRING" id="1121298.SAMN05444401_2296"/>
<gene>
    <name evidence="7" type="ORF">SAMN05444401_2296</name>
</gene>
<feature type="transmembrane region" description="Helical" evidence="5">
    <location>
        <begin position="352"/>
        <end position="372"/>
    </location>
</feature>
<feature type="transmembrane region" description="Helical" evidence="5">
    <location>
        <begin position="12"/>
        <end position="34"/>
    </location>
</feature>
<proteinExistence type="inferred from homology"/>
<dbReference type="RefSeq" id="WP_073006615.1">
    <property type="nucleotide sequence ID" value="NZ_FQZO01000003.1"/>
</dbReference>
<feature type="transmembrane region" description="Helical" evidence="5">
    <location>
        <begin position="193"/>
        <end position="217"/>
    </location>
</feature>
<sequence>MKRWGSSQISKLLFLLISLSFLLVSLLFPLTALFSKVFFTNREFVGLKNFQRYFSTPGVSTSVNHSFFIAFTTSIIVIFIAFWYVYAIERSGIKGKKIYKWIALLPLFAPTMTHGIALIYLFGSKGIITSGFFGKLPWIAFNFPLYGKWGVVFAEAIYVFPAVYLMLSIAFKGVDYRLYEAAEVMSTSDIKKFFTITLPGVKYGIISAFFSAFTMVFTDFGAPKVVGGNYNLLATDVFKQVIGQQNVTLGATIGMLLIIPSIIAFAADRVISKRNIGVDSKARPYIIKENKVRDLIFTIFNIITAAVISVLFITIIFAAFVKRWPYDLSFTLQWFKIKTLGKSVIEIYRDTIFVALISAILGTIITIISSYSSERVKEFKFLRGGVKLLSLLPLALPGLVVGLSFVLHFNNKSNPLSFIYGTFGILILANILHFYSVPFLTLTGNMQQLDREYENLSESLGIPWYNVFLKVILPMSKVAIVESFSYLFINSMMTVSAVTFLYTTKTKVASVEMIDRYDAGDVSTAAAIAVLTILTNIVFKYIIEKLKGLKPVYRLKPLTIKNK</sequence>
<keyword evidence="3 5" id="KW-1133">Transmembrane helix</keyword>
<feature type="transmembrane region" description="Helical" evidence="5">
    <location>
        <begin position="295"/>
        <end position="321"/>
    </location>
</feature>
<feature type="transmembrane region" description="Helical" evidence="5">
    <location>
        <begin position="67"/>
        <end position="86"/>
    </location>
</feature>
<feature type="transmembrane region" description="Helical" evidence="5">
    <location>
        <begin position="143"/>
        <end position="167"/>
    </location>
</feature>
<feature type="domain" description="ABC transmembrane type-1" evidence="6">
    <location>
        <begin position="348"/>
        <end position="543"/>
    </location>
</feature>
<feature type="transmembrane region" description="Helical" evidence="5">
    <location>
        <begin position="98"/>
        <end position="123"/>
    </location>
</feature>
<dbReference type="SUPFAM" id="SSF161098">
    <property type="entry name" value="MetI-like"/>
    <property type="match status" value="2"/>
</dbReference>
<evidence type="ECO:0000256" key="2">
    <source>
        <dbReference type="ARBA" id="ARBA00022692"/>
    </source>
</evidence>
<dbReference type="InterPro" id="IPR035906">
    <property type="entry name" value="MetI-like_sf"/>
</dbReference>
<dbReference type="AlphaFoldDB" id="A0A1M6GYE9"/>
<keyword evidence="8" id="KW-1185">Reference proteome</keyword>
<evidence type="ECO:0000313" key="8">
    <source>
        <dbReference type="Proteomes" id="UP000184080"/>
    </source>
</evidence>
<evidence type="ECO:0000256" key="4">
    <source>
        <dbReference type="ARBA" id="ARBA00023136"/>
    </source>
</evidence>
<comment type="similarity">
    <text evidence="5">Belongs to the binding-protein-dependent transport system permease family.</text>
</comment>
<feature type="transmembrane region" description="Helical" evidence="5">
    <location>
        <begin position="418"/>
        <end position="442"/>
    </location>
</feature>
<evidence type="ECO:0000256" key="1">
    <source>
        <dbReference type="ARBA" id="ARBA00004141"/>
    </source>
</evidence>
<keyword evidence="4 5" id="KW-0472">Membrane</keyword>
<evidence type="ECO:0000256" key="3">
    <source>
        <dbReference type="ARBA" id="ARBA00022989"/>
    </source>
</evidence>
<dbReference type="CDD" id="cd06261">
    <property type="entry name" value="TM_PBP2"/>
    <property type="match status" value="2"/>
</dbReference>
<dbReference type="Gene3D" id="1.10.3720.10">
    <property type="entry name" value="MetI-like"/>
    <property type="match status" value="2"/>
</dbReference>
<feature type="transmembrane region" description="Helical" evidence="5">
    <location>
        <begin position="247"/>
        <end position="267"/>
    </location>
</feature>
<keyword evidence="2 5" id="KW-0812">Transmembrane</keyword>
<protein>
    <submittedName>
        <fullName evidence="7">Iron(III) transport system permease protein</fullName>
    </submittedName>
</protein>
<dbReference type="InterPro" id="IPR000515">
    <property type="entry name" value="MetI-like"/>
</dbReference>
<dbReference type="NCBIfam" id="TIGR03262">
    <property type="entry name" value="PhnU2"/>
    <property type="match status" value="1"/>
</dbReference>
<dbReference type="EMBL" id="FQZO01000003">
    <property type="protein sequence ID" value="SHJ14998.1"/>
    <property type="molecule type" value="Genomic_DNA"/>
</dbReference>
<keyword evidence="5" id="KW-0813">Transport</keyword>
<dbReference type="Proteomes" id="UP000184080">
    <property type="component" value="Unassembled WGS sequence"/>
</dbReference>
<evidence type="ECO:0000259" key="6">
    <source>
        <dbReference type="PROSITE" id="PS50928"/>
    </source>
</evidence>
<evidence type="ECO:0000256" key="5">
    <source>
        <dbReference type="RuleBase" id="RU363032"/>
    </source>
</evidence>
<dbReference type="OrthoDB" id="725at2"/>
<feature type="transmembrane region" description="Helical" evidence="5">
    <location>
        <begin position="484"/>
        <end position="502"/>
    </location>
</feature>
<feature type="transmembrane region" description="Helical" evidence="5">
    <location>
        <begin position="522"/>
        <end position="543"/>
    </location>
</feature>
<feature type="domain" description="ABC transmembrane type-1" evidence="6">
    <location>
        <begin position="63"/>
        <end position="268"/>
    </location>
</feature>
<feature type="transmembrane region" description="Helical" evidence="5">
    <location>
        <begin position="384"/>
        <end position="406"/>
    </location>
</feature>
<dbReference type="GO" id="GO:0005886">
    <property type="term" value="C:plasma membrane"/>
    <property type="evidence" value="ECO:0007669"/>
    <property type="project" value="UniProtKB-SubCell"/>
</dbReference>
<organism evidence="7 8">
    <name type="scientific">Clostridium amylolyticum</name>
    <dbReference type="NCBI Taxonomy" id="1121298"/>
    <lineage>
        <taxon>Bacteria</taxon>
        <taxon>Bacillati</taxon>
        <taxon>Bacillota</taxon>
        <taxon>Clostridia</taxon>
        <taxon>Eubacteriales</taxon>
        <taxon>Clostridiaceae</taxon>
        <taxon>Clostridium</taxon>
    </lineage>
</organism>
<evidence type="ECO:0000313" key="7">
    <source>
        <dbReference type="EMBL" id="SHJ14998.1"/>
    </source>
</evidence>
<dbReference type="GO" id="GO:0055085">
    <property type="term" value="P:transmembrane transport"/>
    <property type="evidence" value="ECO:0007669"/>
    <property type="project" value="InterPro"/>
</dbReference>
<dbReference type="InterPro" id="IPR017664">
    <property type="entry name" value="AminoethylPonate_ABC_perm-1"/>
</dbReference>
<name>A0A1M6GYE9_9CLOT</name>
<dbReference type="PROSITE" id="PS50928">
    <property type="entry name" value="ABC_TM1"/>
    <property type="match status" value="2"/>
</dbReference>
<accession>A0A1M6GYE9</accession>
<dbReference type="PANTHER" id="PTHR43496:SF1">
    <property type="entry name" value="POLYGALACTURONAN_RHAMNOGALACTURONAN TRANSPORT SYSTEM PERMEASE PROTEIN YTEP"/>
    <property type="match status" value="1"/>
</dbReference>
<reference evidence="7 8" key="1">
    <citation type="submission" date="2016-11" db="EMBL/GenBank/DDBJ databases">
        <authorList>
            <person name="Jaros S."/>
            <person name="Januszkiewicz K."/>
            <person name="Wedrychowicz H."/>
        </authorList>
    </citation>
    <scope>NUCLEOTIDE SEQUENCE [LARGE SCALE GENOMIC DNA]</scope>
    <source>
        <strain evidence="7 8">DSM 21864</strain>
    </source>
</reference>
<dbReference type="Pfam" id="PF00528">
    <property type="entry name" value="BPD_transp_1"/>
    <property type="match status" value="2"/>
</dbReference>